<dbReference type="EMBL" id="BARV01010538">
    <property type="protein sequence ID" value="GAI13567.1"/>
    <property type="molecule type" value="Genomic_DNA"/>
</dbReference>
<reference evidence="2" key="1">
    <citation type="journal article" date="2014" name="Front. Microbiol.">
        <title>High frequency of phylogenetically diverse reductive dehalogenase-homologous genes in deep subseafloor sedimentary metagenomes.</title>
        <authorList>
            <person name="Kawai M."/>
            <person name="Futagami T."/>
            <person name="Toyoda A."/>
            <person name="Takaki Y."/>
            <person name="Nishi S."/>
            <person name="Hori S."/>
            <person name="Arai W."/>
            <person name="Tsubouchi T."/>
            <person name="Morono Y."/>
            <person name="Uchiyama I."/>
            <person name="Ito T."/>
            <person name="Fujiyama A."/>
            <person name="Inagaki F."/>
            <person name="Takami H."/>
        </authorList>
    </citation>
    <scope>NUCLEOTIDE SEQUENCE</scope>
    <source>
        <strain evidence="2">Expedition CK06-06</strain>
    </source>
</reference>
<protein>
    <submittedName>
        <fullName evidence="2">Uncharacterized protein</fullName>
    </submittedName>
</protein>
<accession>X1L2L2</accession>
<organism evidence="2">
    <name type="scientific">marine sediment metagenome</name>
    <dbReference type="NCBI Taxonomy" id="412755"/>
    <lineage>
        <taxon>unclassified sequences</taxon>
        <taxon>metagenomes</taxon>
        <taxon>ecological metagenomes</taxon>
    </lineage>
</organism>
<proteinExistence type="predicted"/>
<dbReference type="AlphaFoldDB" id="X1L2L2"/>
<gene>
    <name evidence="2" type="ORF">S06H3_20365</name>
</gene>
<comment type="caution">
    <text evidence="2">The sequence shown here is derived from an EMBL/GenBank/DDBJ whole genome shotgun (WGS) entry which is preliminary data.</text>
</comment>
<feature type="non-terminal residue" evidence="2">
    <location>
        <position position="40"/>
    </location>
</feature>
<feature type="compositionally biased region" description="Polar residues" evidence="1">
    <location>
        <begin position="11"/>
        <end position="23"/>
    </location>
</feature>
<sequence length="40" mass="3970">MIQAAAGSEVTPASVSPSTQTVSVGDPFTVDIVVTPAEPI</sequence>
<feature type="region of interest" description="Disordered" evidence="1">
    <location>
        <begin position="1"/>
        <end position="24"/>
    </location>
</feature>
<name>X1L2L2_9ZZZZ</name>
<evidence type="ECO:0000256" key="1">
    <source>
        <dbReference type="SAM" id="MobiDB-lite"/>
    </source>
</evidence>
<evidence type="ECO:0000313" key="2">
    <source>
        <dbReference type="EMBL" id="GAI13567.1"/>
    </source>
</evidence>